<dbReference type="InterPro" id="IPR050194">
    <property type="entry name" value="Glycosyltransferase_grp1"/>
</dbReference>
<feature type="domain" description="Glycosyltransferase subfamily 4-like N-terminal" evidence="1">
    <location>
        <begin position="19"/>
        <end position="170"/>
    </location>
</feature>
<evidence type="ECO:0000313" key="2">
    <source>
        <dbReference type="EMBL" id="MEI7036141.1"/>
    </source>
</evidence>
<reference evidence="2 3" key="1">
    <citation type="journal article" date="2014" name="Int. J. Syst. Evol. Microbiol.">
        <title>Fulvimonas yonginensis sp. nov., isolated from greenhouse soil, and emended description of the genus Fulvimonas.</title>
        <authorList>
            <person name="Ahn J.H."/>
            <person name="Kim S.J."/>
            <person name="Weon H.Y."/>
            <person name="Hong S.B."/>
            <person name="Seok S.J."/>
            <person name="Kwon S.W."/>
        </authorList>
    </citation>
    <scope>NUCLEOTIDE SEQUENCE [LARGE SCALE GENOMIC DNA]</scope>
    <source>
        <strain evidence="2 3">KACC 16952</strain>
    </source>
</reference>
<dbReference type="Gene3D" id="3.40.50.2000">
    <property type="entry name" value="Glycogen Phosphorylase B"/>
    <property type="match status" value="2"/>
</dbReference>
<dbReference type="PANTHER" id="PTHR45947:SF3">
    <property type="entry name" value="SULFOQUINOVOSYL TRANSFERASE SQD2"/>
    <property type="match status" value="1"/>
</dbReference>
<protein>
    <submittedName>
        <fullName evidence="2">Glycosyltransferase family 4 protein</fullName>
        <ecNumber evidence="2">2.4.-.-</ecNumber>
    </submittedName>
</protein>
<dbReference type="Pfam" id="PF13439">
    <property type="entry name" value="Glyco_transf_4"/>
    <property type="match status" value="1"/>
</dbReference>
<dbReference type="Proteomes" id="UP001381174">
    <property type="component" value="Unassembled WGS sequence"/>
</dbReference>
<evidence type="ECO:0000313" key="3">
    <source>
        <dbReference type="Proteomes" id="UP001381174"/>
    </source>
</evidence>
<evidence type="ECO:0000259" key="1">
    <source>
        <dbReference type="Pfam" id="PF13439"/>
    </source>
</evidence>
<dbReference type="RefSeq" id="WP_336806749.1">
    <property type="nucleotide sequence ID" value="NZ_JBBBNY010000002.1"/>
</dbReference>
<proteinExistence type="predicted"/>
<dbReference type="InterPro" id="IPR028098">
    <property type="entry name" value="Glyco_trans_4-like_N"/>
</dbReference>
<dbReference type="SUPFAM" id="SSF53756">
    <property type="entry name" value="UDP-Glycosyltransferase/glycogen phosphorylase"/>
    <property type="match status" value="1"/>
</dbReference>
<accession>A0ABU8J9A0</accession>
<sequence>MSSPAKRVLLVTRNFPPLWGGMEKLNWHLAAELSRTCHVRVIGPEGAARSAPQGVEVRELPLRPLSKFLRSAALCACREAAHWRPDVVLAGSGLTAPLAWLAARAGKGQAMAYVHGLDLAARHPLYRLLWRPALRRMDRLIANSNATAALATGIGVPSERLRIVHPGVELPDPDPRARARFREAQRLADVPVLLSVGRLTARKGLREFVADVLPRIVARRPDVQLVIVGGEPNDALYAQAQTPASIQEAAVAVGVQANVRFLGPLFGADLLAAYAGADVHVFPVRALPGDPEGFGMVAVEAAAYGVPTVAYATGGVCDAVMEGVSGRLVAPGDAAGMAAAVLDALATPWSPETLRAFAGGFAWNRFGGQMLSALGLG</sequence>
<dbReference type="CDD" id="cd03801">
    <property type="entry name" value="GT4_PimA-like"/>
    <property type="match status" value="1"/>
</dbReference>
<dbReference type="PANTHER" id="PTHR45947">
    <property type="entry name" value="SULFOQUINOVOSYL TRANSFERASE SQD2"/>
    <property type="match status" value="1"/>
</dbReference>
<organism evidence="2 3">
    <name type="scientific">Fulvimonas yonginensis</name>
    <dbReference type="NCBI Taxonomy" id="1495200"/>
    <lineage>
        <taxon>Bacteria</taxon>
        <taxon>Pseudomonadati</taxon>
        <taxon>Pseudomonadota</taxon>
        <taxon>Gammaproteobacteria</taxon>
        <taxon>Lysobacterales</taxon>
        <taxon>Rhodanobacteraceae</taxon>
        <taxon>Fulvimonas</taxon>
    </lineage>
</organism>
<dbReference type="EC" id="2.4.-.-" evidence="2"/>
<dbReference type="GO" id="GO:0016757">
    <property type="term" value="F:glycosyltransferase activity"/>
    <property type="evidence" value="ECO:0007669"/>
    <property type="project" value="UniProtKB-KW"/>
</dbReference>
<keyword evidence="2" id="KW-0808">Transferase</keyword>
<dbReference type="Pfam" id="PF13692">
    <property type="entry name" value="Glyco_trans_1_4"/>
    <property type="match status" value="1"/>
</dbReference>
<dbReference type="EMBL" id="JBBBNY010000002">
    <property type="protein sequence ID" value="MEI7036141.1"/>
    <property type="molecule type" value="Genomic_DNA"/>
</dbReference>
<name>A0ABU8J9A0_9GAMM</name>
<keyword evidence="2" id="KW-0328">Glycosyltransferase</keyword>
<gene>
    <name evidence="2" type="ORF">WAT24_05140</name>
</gene>
<comment type="caution">
    <text evidence="2">The sequence shown here is derived from an EMBL/GenBank/DDBJ whole genome shotgun (WGS) entry which is preliminary data.</text>
</comment>
<keyword evidence="3" id="KW-1185">Reference proteome</keyword>